<dbReference type="PROSITE" id="PS50088">
    <property type="entry name" value="ANK_REPEAT"/>
    <property type="match status" value="1"/>
</dbReference>
<dbReference type="PANTHER" id="PTHR24183:SF1">
    <property type="entry name" value="FIBRONECTIN TYPE 3 AND ANKYRIN REPEAT DOMAINS PROTEIN 1"/>
    <property type="match status" value="1"/>
</dbReference>
<feature type="signal peptide" evidence="2">
    <location>
        <begin position="1"/>
        <end position="24"/>
    </location>
</feature>
<proteinExistence type="predicted"/>
<feature type="chain" id="PRO_5042578714" evidence="2">
    <location>
        <begin position="25"/>
        <end position="161"/>
    </location>
</feature>
<protein>
    <submittedName>
        <fullName evidence="3">Ankyrin repeat domain-containing protein</fullName>
    </submittedName>
</protein>
<dbReference type="AlphaFoldDB" id="A0AAJ6P5C4"/>
<dbReference type="PANTHER" id="PTHR24183">
    <property type="entry name" value="FIBRONECTIN TYPE 3 AND ANKYRIN REPEAT DOMAINS PROTEIN 1"/>
    <property type="match status" value="1"/>
</dbReference>
<sequence>MIHLRSILFAACLLCSSVGTSVYAAVPSSQDNGSAEVIELFFSAAKVGNIEVLQEFLKHGFPIDIQDQSGYSALMMASYYGQKDAVKLLLQQGANRCLRDKRGHTALMGAIVKAEWSIAKQLRQVDCDVNAAKTGQLTAEQFALQFGQQQRLKEIQPSSEK</sequence>
<dbReference type="Gene3D" id="1.25.40.20">
    <property type="entry name" value="Ankyrin repeat-containing domain"/>
    <property type="match status" value="1"/>
</dbReference>
<keyword evidence="2" id="KW-0732">Signal</keyword>
<evidence type="ECO:0000256" key="1">
    <source>
        <dbReference type="PROSITE-ProRule" id="PRU00023"/>
    </source>
</evidence>
<keyword evidence="1" id="KW-0040">ANK repeat</keyword>
<name>A0AAJ6P5C4_9GAMM</name>
<reference evidence="3" key="1">
    <citation type="journal article" date="2022" name="Front Environ Sci">
        <title>Complete genome sequence analysis of a novel alkane-degrading bacterial strain, Acinetobacter vivianii KJ-1, and its diesel degradation ability.</title>
        <authorList>
            <person name="Zhang Y."/>
            <person name="Song F."/>
            <person name="Wang J."/>
            <person name="Zhao Q."/>
            <person name="Zheng L."/>
            <person name="Wang Z."/>
            <person name="Zhang X."/>
            <person name="Gao Y."/>
            <person name="Chen G."/>
            <person name="Huang Y."/>
        </authorList>
    </citation>
    <scope>NUCLEOTIDE SEQUENCE</scope>
    <source>
        <strain evidence="3">KJ-1</strain>
    </source>
</reference>
<dbReference type="SMART" id="SM00248">
    <property type="entry name" value="ANK"/>
    <property type="match status" value="3"/>
</dbReference>
<dbReference type="PROSITE" id="PS50297">
    <property type="entry name" value="ANK_REP_REGION"/>
    <property type="match status" value="1"/>
</dbReference>
<organism evidence="3 4">
    <name type="scientific">Acinetobacter vivianii</name>
    <dbReference type="NCBI Taxonomy" id="1776742"/>
    <lineage>
        <taxon>Bacteria</taxon>
        <taxon>Pseudomonadati</taxon>
        <taxon>Pseudomonadota</taxon>
        <taxon>Gammaproteobacteria</taxon>
        <taxon>Moraxellales</taxon>
        <taxon>Moraxellaceae</taxon>
        <taxon>Acinetobacter</taxon>
    </lineage>
</organism>
<dbReference type="EMBL" id="CP085083">
    <property type="protein sequence ID" value="WDZ51309.1"/>
    <property type="molecule type" value="Genomic_DNA"/>
</dbReference>
<dbReference type="SUPFAM" id="SSF48403">
    <property type="entry name" value="Ankyrin repeat"/>
    <property type="match status" value="1"/>
</dbReference>
<dbReference type="InterPro" id="IPR002110">
    <property type="entry name" value="Ankyrin_rpt"/>
</dbReference>
<dbReference type="InterPro" id="IPR036770">
    <property type="entry name" value="Ankyrin_rpt-contain_sf"/>
</dbReference>
<evidence type="ECO:0000256" key="2">
    <source>
        <dbReference type="SAM" id="SignalP"/>
    </source>
</evidence>
<accession>A0AAJ6P5C4</accession>
<evidence type="ECO:0000313" key="3">
    <source>
        <dbReference type="EMBL" id="WDZ51309.1"/>
    </source>
</evidence>
<dbReference type="RefSeq" id="WP_272655195.1">
    <property type="nucleotide sequence ID" value="NZ_CP085083.1"/>
</dbReference>
<dbReference type="KEGG" id="aviv:LF296_00410"/>
<feature type="repeat" description="ANK" evidence="1">
    <location>
        <begin position="69"/>
        <end position="101"/>
    </location>
</feature>
<dbReference type="Pfam" id="PF12796">
    <property type="entry name" value="Ank_2"/>
    <property type="match status" value="1"/>
</dbReference>
<evidence type="ECO:0000313" key="4">
    <source>
        <dbReference type="Proteomes" id="UP001199528"/>
    </source>
</evidence>
<gene>
    <name evidence="3" type="ORF">LF296_00410</name>
</gene>
<reference evidence="3" key="2">
    <citation type="submission" date="2023-02" db="EMBL/GenBank/DDBJ databases">
        <authorList>
            <person name="Huang Y."/>
            <person name="Zhang Y."/>
            <person name="Zhang T."/>
            <person name="Wang J."/>
        </authorList>
    </citation>
    <scope>NUCLEOTIDE SEQUENCE</scope>
    <source>
        <strain evidence="3">KJ-1</strain>
    </source>
</reference>
<dbReference type="Proteomes" id="UP001199528">
    <property type="component" value="Chromosome"/>
</dbReference>